<accession>A0A3Q0RW30</accession>
<evidence type="ECO:0008006" key="5">
    <source>
        <dbReference type="Google" id="ProtNLM"/>
    </source>
</evidence>
<proteinExistence type="predicted"/>
<keyword evidence="2" id="KW-1133">Transmembrane helix</keyword>
<organism evidence="3 4">
    <name type="scientific">Amphilophus citrinellus</name>
    <name type="common">Midas cichlid</name>
    <name type="synonym">Cichlasoma citrinellum</name>
    <dbReference type="NCBI Taxonomy" id="61819"/>
    <lineage>
        <taxon>Eukaryota</taxon>
        <taxon>Metazoa</taxon>
        <taxon>Chordata</taxon>
        <taxon>Craniata</taxon>
        <taxon>Vertebrata</taxon>
        <taxon>Euteleostomi</taxon>
        <taxon>Actinopterygii</taxon>
        <taxon>Neopterygii</taxon>
        <taxon>Teleostei</taxon>
        <taxon>Neoteleostei</taxon>
        <taxon>Acanthomorphata</taxon>
        <taxon>Ovalentaria</taxon>
        <taxon>Cichlomorphae</taxon>
        <taxon>Cichliformes</taxon>
        <taxon>Cichlidae</taxon>
        <taxon>New World cichlids</taxon>
        <taxon>Cichlasomatinae</taxon>
        <taxon>Heroini</taxon>
        <taxon>Amphilophus</taxon>
    </lineage>
</organism>
<keyword evidence="4" id="KW-1185">Reference proteome</keyword>
<dbReference type="Proteomes" id="UP000261340">
    <property type="component" value="Unplaced"/>
</dbReference>
<protein>
    <recommendedName>
        <fullName evidence="5">PNAS-117</fullName>
    </recommendedName>
</protein>
<evidence type="ECO:0000256" key="1">
    <source>
        <dbReference type="SAM" id="MobiDB-lite"/>
    </source>
</evidence>
<evidence type="ECO:0000313" key="4">
    <source>
        <dbReference type="Proteomes" id="UP000261340"/>
    </source>
</evidence>
<feature type="region of interest" description="Disordered" evidence="1">
    <location>
        <begin position="41"/>
        <end position="60"/>
    </location>
</feature>
<reference evidence="3" key="2">
    <citation type="submission" date="2025-09" db="UniProtKB">
        <authorList>
            <consortium name="Ensembl"/>
        </authorList>
    </citation>
    <scope>IDENTIFICATION</scope>
</reference>
<evidence type="ECO:0000256" key="2">
    <source>
        <dbReference type="SAM" id="Phobius"/>
    </source>
</evidence>
<name>A0A3Q0RW30_AMPCI</name>
<dbReference type="AlphaFoldDB" id="A0A3Q0RW30"/>
<evidence type="ECO:0000313" key="3">
    <source>
        <dbReference type="Ensembl" id="ENSACIP00000014617.1"/>
    </source>
</evidence>
<feature type="transmembrane region" description="Helical" evidence="2">
    <location>
        <begin position="12"/>
        <end position="30"/>
    </location>
</feature>
<reference evidence="3" key="1">
    <citation type="submission" date="2025-08" db="UniProtKB">
        <authorList>
            <consortium name="Ensembl"/>
        </authorList>
    </citation>
    <scope>IDENTIFICATION</scope>
</reference>
<dbReference type="Ensembl" id="ENSACIT00000015010.1">
    <property type="protein sequence ID" value="ENSACIP00000014617.1"/>
    <property type="gene ID" value="ENSACIG00000011373.1"/>
</dbReference>
<sequence length="60" mass="6919">MALRRFWSNYRVLIVMGTSLGLIHWGWYSLKGNPLLHRHREEDTPEYVSPPLPAAAAKSK</sequence>
<dbReference type="OMA" id="RTFWNNY"/>
<keyword evidence="2" id="KW-0812">Transmembrane</keyword>
<keyword evidence="2" id="KW-0472">Membrane</keyword>
<dbReference type="GeneTree" id="ENSGT01120000271953"/>